<name>A0A176WSC5_MARPO</name>
<evidence type="ECO:0000313" key="3">
    <source>
        <dbReference type="Proteomes" id="UP000077202"/>
    </source>
</evidence>
<keyword evidence="3" id="KW-1185">Reference proteome</keyword>
<proteinExistence type="predicted"/>
<sequence length="170" mass="18119">MEGESRVVKLSPKAPAWSVDCFARDSESRVGARGPEGSSRSSRFRFIGADSVTVYVEGDLKLRTGPLPHISRVQKLRCSQGVREGRGRGRNTMASTSMSFRLVFLLAVTLAMTLASHTSFVVAQDLDPAASPPAPAPSPGAAPARLSIPSFAGVTFVGVLTLWLTRSCAW</sequence>
<evidence type="ECO:0000256" key="1">
    <source>
        <dbReference type="SAM" id="Phobius"/>
    </source>
</evidence>
<organism evidence="2 3">
    <name type="scientific">Marchantia polymorpha subsp. ruderalis</name>
    <dbReference type="NCBI Taxonomy" id="1480154"/>
    <lineage>
        <taxon>Eukaryota</taxon>
        <taxon>Viridiplantae</taxon>
        <taxon>Streptophyta</taxon>
        <taxon>Embryophyta</taxon>
        <taxon>Marchantiophyta</taxon>
        <taxon>Marchantiopsida</taxon>
        <taxon>Marchantiidae</taxon>
        <taxon>Marchantiales</taxon>
        <taxon>Marchantiaceae</taxon>
        <taxon>Marchantia</taxon>
    </lineage>
</organism>
<keyword evidence="1" id="KW-0812">Transmembrane</keyword>
<reference evidence="2" key="1">
    <citation type="submission" date="2016-03" db="EMBL/GenBank/DDBJ databases">
        <title>Mechanisms controlling the formation of the plant cell surface in tip-growing cells are functionally conserved among land plants.</title>
        <authorList>
            <person name="Honkanen S."/>
            <person name="Jones V.A."/>
            <person name="Morieri G."/>
            <person name="Champion C."/>
            <person name="Hetherington A.J."/>
            <person name="Kelly S."/>
            <person name="Saint-Marcoux D."/>
            <person name="Proust H."/>
            <person name="Prescott H."/>
            <person name="Dolan L."/>
        </authorList>
    </citation>
    <scope>NUCLEOTIDE SEQUENCE [LARGE SCALE GENOMIC DNA]</scope>
    <source>
        <tissue evidence="2">Whole gametophyte</tissue>
    </source>
</reference>
<feature type="transmembrane region" description="Helical" evidence="1">
    <location>
        <begin position="102"/>
        <end position="122"/>
    </location>
</feature>
<feature type="transmembrane region" description="Helical" evidence="1">
    <location>
        <begin position="142"/>
        <end position="164"/>
    </location>
</feature>
<keyword evidence="1" id="KW-1133">Transmembrane helix</keyword>
<dbReference type="EMBL" id="LVLJ01000228">
    <property type="protein sequence ID" value="OAE35196.1"/>
    <property type="molecule type" value="Genomic_DNA"/>
</dbReference>
<evidence type="ECO:0000313" key="2">
    <source>
        <dbReference type="EMBL" id="OAE35196.1"/>
    </source>
</evidence>
<dbReference type="AlphaFoldDB" id="A0A176WSC5"/>
<keyword evidence="1" id="KW-0472">Membrane</keyword>
<dbReference type="Proteomes" id="UP000077202">
    <property type="component" value="Unassembled WGS sequence"/>
</dbReference>
<comment type="caution">
    <text evidence="2">The sequence shown here is derived from an EMBL/GenBank/DDBJ whole genome shotgun (WGS) entry which is preliminary data.</text>
</comment>
<gene>
    <name evidence="2" type="ORF">AXG93_1550s1010</name>
</gene>
<protein>
    <submittedName>
        <fullName evidence="2">Uncharacterized protein</fullName>
    </submittedName>
</protein>
<accession>A0A176WSC5</accession>